<dbReference type="Pfam" id="PF00578">
    <property type="entry name" value="AhpC-TSA"/>
    <property type="match status" value="1"/>
</dbReference>
<dbReference type="SUPFAM" id="SSF52833">
    <property type="entry name" value="Thioredoxin-like"/>
    <property type="match status" value="1"/>
</dbReference>
<dbReference type="Proteomes" id="UP000190166">
    <property type="component" value="Unassembled WGS sequence"/>
</dbReference>
<evidence type="ECO:0000313" key="3">
    <source>
        <dbReference type="Proteomes" id="UP000190166"/>
    </source>
</evidence>
<dbReference type="RefSeq" id="WP_079468481.1">
    <property type="nucleotide sequence ID" value="NZ_FUZZ01000001.1"/>
</dbReference>
<accession>A0A1T5NDI8</accession>
<organism evidence="2 3">
    <name type="scientific">Chitinophaga ginsengisegetis</name>
    <dbReference type="NCBI Taxonomy" id="393003"/>
    <lineage>
        <taxon>Bacteria</taxon>
        <taxon>Pseudomonadati</taxon>
        <taxon>Bacteroidota</taxon>
        <taxon>Chitinophagia</taxon>
        <taxon>Chitinophagales</taxon>
        <taxon>Chitinophagaceae</taxon>
        <taxon>Chitinophaga</taxon>
    </lineage>
</organism>
<dbReference type="AlphaFoldDB" id="A0A1T5NDI8"/>
<feature type="domain" description="Thioredoxin" evidence="1">
    <location>
        <begin position="313"/>
        <end position="450"/>
    </location>
</feature>
<dbReference type="STRING" id="393003.SAMN05660461_1201"/>
<evidence type="ECO:0000259" key="1">
    <source>
        <dbReference type="PROSITE" id="PS51352"/>
    </source>
</evidence>
<keyword evidence="3" id="KW-1185">Reference proteome</keyword>
<reference evidence="3" key="1">
    <citation type="submission" date="2017-02" db="EMBL/GenBank/DDBJ databases">
        <authorList>
            <person name="Varghese N."/>
            <person name="Submissions S."/>
        </authorList>
    </citation>
    <scope>NUCLEOTIDE SEQUENCE [LARGE SCALE GENOMIC DNA]</scope>
    <source>
        <strain evidence="3">DSM 18108</strain>
    </source>
</reference>
<dbReference type="InterPro" id="IPR000866">
    <property type="entry name" value="AhpC/TSA"/>
</dbReference>
<dbReference type="InterPro" id="IPR050553">
    <property type="entry name" value="Thioredoxin_ResA/DsbE_sf"/>
</dbReference>
<dbReference type="PANTHER" id="PTHR42852:SF13">
    <property type="entry name" value="PROTEIN DIPZ"/>
    <property type="match status" value="1"/>
</dbReference>
<dbReference type="InterPro" id="IPR036249">
    <property type="entry name" value="Thioredoxin-like_sf"/>
</dbReference>
<dbReference type="PANTHER" id="PTHR42852">
    <property type="entry name" value="THIOL:DISULFIDE INTERCHANGE PROTEIN DSBE"/>
    <property type="match status" value="1"/>
</dbReference>
<keyword evidence="2" id="KW-0413">Isomerase</keyword>
<evidence type="ECO:0000313" key="2">
    <source>
        <dbReference type="EMBL" id="SKC98464.1"/>
    </source>
</evidence>
<gene>
    <name evidence="2" type="ORF">SAMN05660461_1201</name>
</gene>
<dbReference type="EMBL" id="FUZZ01000001">
    <property type="protein sequence ID" value="SKC98464.1"/>
    <property type="molecule type" value="Genomic_DNA"/>
</dbReference>
<dbReference type="CDD" id="cd02966">
    <property type="entry name" value="TlpA_like_family"/>
    <property type="match status" value="1"/>
</dbReference>
<dbReference type="InterPro" id="IPR013766">
    <property type="entry name" value="Thioredoxin_domain"/>
</dbReference>
<dbReference type="GO" id="GO:0016853">
    <property type="term" value="F:isomerase activity"/>
    <property type="evidence" value="ECO:0007669"/>
    <property type="project" value="UniProtKB-KW"/>
</dbReference>
<protein>
    <submittedName>
        <fullName evidence="2">Thiol-disulfide isomerase or thioredoxin</fullName>
    </submittedName>
</protein>
<dbReference type="PROSITE" id="PS51352">
    <property type="entry name" value="THIOREDOXIN_2"/>
    <property type="match status" value="1"/>
</dbReference>
<dbReference type="Gene3D" id="3.40.30.10">
    <property type="entry name" value="Glutaredoxin"/>
    <property type="match status" value="1"/>
</dbReference>
<name>A0A1T5NDI8_9BACT</name>
<proteinExistence type="predicted"/>
<sequence length="450" mass="50738">MNVCLFYLVIWLFIIPVAGKGAIVIEGQLPANPHSLVTLYGYADYISKAPVEILKVHTNGAGNFRVTVTDSCGPLLKLLVENRSLSFFALPGGAYTIRDTTSQLAITDAAGVPVNQLLHNMEQELLKNWYSLFVDTTGNFRLTMPADTVFQRFHNIVLKYTGDTTSAAYPLLRYDAAGYYLAFIRQLPDTIGLMDHFENDYFNSPPIQERNPFYMELLGNDMMIRILYLAHQRYKGNPGQLIDKVTHEAAYFKSPQLQQLALVAGCNQAYRISREPELKDELSRRIHTTIPDSLSNLRIRNMLSRVISENTRARIGNKFPLLTLKNEKNETVNFGDIKSDLILVDFWATWCWGCVEGMKSFPAWISQCNGKLTIVTVSVDDNLQAMKAFLDKRERVPGVLSLYNGRTGGYPDKLQLTGYPTYILLNKKREIIAMPGYTSAVAEQLKAALH</sequence>